<keyword evidence="2" id="KW-0378">Hydrolase</keyword>
<dbReference type="RefSeq" id="XP_032810947.1">
    <property type="nucleotide sequence ID" value="XM_032955056.1"/>
</dbReference>
<keyword evidence="4" id="KW-0325">Glycoprotein</keyword>
<keyword evidence="1" id="KW-0732">Signal</keyword>
<accession>A0AAJ7T6E3</accession>
<dbReference type="Gene3D" id="3.60.60.10">
    <property type="entry name" value="Penicillin V Acylase, Chain A"/>
    <property type="match status" value="1"/>
</dbReference>
<dbReference type="AlphaFoldDB" id="A0AAJ7T6E3"/>
<reference evidence="7" key="1">
    <citation type="submission" date="2025-08" db="UniProtKB">
        <authorList>
            <consortium name="RefSeq"/>
        </authorList>
    </citation>
    <scope>IDENTIFICATION</scope>
    <source>
        <tissue evidence="7">Sperm</tissue>
    </source>
</reference>
<evidence type="ECO:0000256" key="3">
    <source>
        <dbReference type="ARBA" id="ARBA00023145"/>
    </source>
</evidence>
<name>A0AAJ7T6E3_PETMA</name>
<dbReference type="GeneID" id="116942793"/>
<dbReference type="FunFam" id="3.60.60.10:FF:000006">
    <property type="entry name" value="N-acylethanolamine-hydrolyzing acid amidase"/>
    <property type="match status" value="1"/>
</dbReference>
<dbReference type="CTD" id="27163"/>
<evidence type="ECO:0000256" key="2">
    <source>
        <dbReference type="ARBA" id="ARBA00022801"/>
    </source>
</evidence>
<evidence type="ECO:0000256" key="1">
    <source>
        <dbReference type="ARBA" id="ARBA00022729"/>
    </source>
</evidence>
<evidence type="ECO:0000256" key="4">
    <source>
        <dbReference type="ARBA" id="ARBA00023180"/>
    </source>
</evidence>
<sequence length="399" mass="44316">MRRWWARGPCSCSGSRSGSSSSSAPQRQQRAAAAGPLCPWWGSIDSSSPVHCLDPPLAYWKRSRSCWVARGRVSGQSLTCKSTTISNTITPTPLLPESQVDCSPSRCCYTRDNVPAWVRPVVRKVARELDRFFPNPFAEEIRGLSSLLSIDLGDMVILNIFNEFKMFCTSIVAQDTAGNIYHARNLDYLYTDFLRNISVDIDFTRDGKVSFTGTTFVGNVGVANGQRPEKFTLSIDARDGGSWWESAIEALLGRGHVVTWLVRNTLSTATDFKSAVVALSHPPLISNTYFIVGGVNPGEGAVITRRREAAVDTWFLQPHQGIWYLVETNYDHWKAPPARDDRRTPAMKALNSTGQANINLHSLLKVLSVKPILNNLTVYTTVMSAAQPQRYRSIKQMTP</sequence>
<keyword evidence="6" id="KW-1185">Reference proteome</keyword>
<evidence type="ECO:0000256" key="5">
    <source>
        <dbReference type="SAM" id="MobiDB-lite"/>
    </source>
</evidence>
<evidence type="ECO:0000313" key="6">
    <source>
        <dbReference type="Proteomes" id="UP001318040"/>
    </source>
</evidence>
<organism evidence="6 7">
    <name type="scientific">Petromyzon marinus</name>
    <name type="common">Sea lamprey</name>
    <dbReference type="NCBI Taxonomy" id="7757"/>
    <lineage>
        <taxon>Eukaryota</taxon>
        <taxon>Metazoa</taxon>
        <taxon>Chordata</taxon>
        <taxon>Craniata</taxon>
        <taxon>Vertebrata</taxon>
        <taxon>Cyclostomata</taxon>
        <taxon>Hyperoartia</taxon>
        <taxon>Petromyzontiformes</taxon>
        <taxon>Petromyzontidae</taxon>
        <taxon>Petromyzon</taxon>
    </lineage>
</organism>
<dbReference type="Proteomes" id="UP001318040">
    <property type="component" value="Chromosome 16"/>
</dbReference>
<dbReference type="GO" id="GO:0016810">
    <property type="term" value="F:hydrolase activity, acting on carbon-nitrogen (but not peptide) bonds"/>
    <property type="evidence" value="ECO:0007669"/>
    <property type="project" value="TreeGrafter"/>
</dbReference>
<dbReference type="KEGG" id="pmrn:116942793"/>
<feature type="region of interest" description="Disordered" evidence="5">
    <location>
        <begin position="1"/>
        <end position="28"/>
    </location>
</feature>
<dbReference type="CDD" id="cd01903">
    <property type="entry name" value="Ntn_AC_NAAA"/>
    <property type="match status" value="1"/>
</dbReference>
<keyword evidence="3" id="KW-0865">Zymogen</keyword>
<dbReference type="PANTHER" id="PTHR28583:SF4">
    <property type="entry name" value="N-ACYLETHANOLAMINE-HYDROLYZING ACID AMIDASE"/>
    <property type="match status" value="1"/>
</dbReference>
<dbReference type="PANTHER" id="PTHR28583">
    <property type="entry name" value="ACID AMIDASE"/>
    <property type="match status" value="1"/>
</dbReference>
<evidence type="ECO:0000313" key="7">
    <source>
        <dbReference type="RefSeq" id="XP_032810947.1"/>
    </source>
</evidence>
<gene>
    <name evidence="7" type="primary">NAAA</name>
</gene>
<proteinExistence type="predicted"/>
<protein>
    <submittedName>
        <fullName evidence="7">N-acylethanolamine-hydrolyzing acid amidase isoform X1</fullName>
    </submittedName>
</protein>